<dbReference type="AlphaFoldDB" id="A0A7K3NGB0"/>
<feature type="chain" id="PRO_5029531986" evidence="1">
    <location>
        <begin position="23"/>
        <end position="200"/>
    </location>
</feature>
<protein>
    <submittedName>
        <fullName evidence="2">Uncharacterized protein</fullName>
    </submittedName>
</protein>
<evidence type="ECO:0000313" key="2">
    <source>
        <dbReference type="EMBL" id="NDY55220.1"/>
    </source>
</evidence>
<name>A0A7K3NGB0_9BACT</name>
<dbReference type="RefSeq" id="WP_163300278.1">
    <property type="nucleotide sequence ID" value="NZ_JAAGRQ010000002.1"/>
</dbReference>
<comment type="caution">
    <text evidence="2">The sequence shown here is derived from an EMBL/GenBank/DDBJ whole genome shotgun (WGS) entry which is preliminary data.</text>
</comment>
<gene>
    <name evidence="2" type="ORF">G3N56_00475</name>
</gene>
<dbReference type="EMBL" id="JAAGRQ010000002">
    <property type="protein sequence ID" value="NDY55220.1"/>
    <property type="molecule type" value="Genomic_DNA"/>
</dbReference>
<organism evidence="2 3">
    <name type="scientific">Desulfolutivibrio sulfodismutans</name>
    <dbReference type="NCBI Taxonomy" id="63561"/>
    <lineage>
        <taxon>Bacteria</taxon>
        <taxon>Pseudomonadati</taxon>
        <taxon>Thermodesulfobacteriota</taxon>
        <taxon>Desulfovibrionia</taxon>
        <taxon>Desulfovibrionales</taxon>
        <taxon>Desulfovibrionaceae</taxon>
        <taxon>Desulfolutivibrio</taxon>
    </lineage>
</organism>
<keyword evidence="3" id="KW-1185">Reference proteome</keyword>
<reference evidence="2 3" key="1">
    <citation type="submission" date="2020-02" db="EMBL/GenBank/DDBJ databases">
        <title>Comparative genomics of sulfur disproportionating microorganisms.</title>
        <authorList>
            <person name="Ward L.M."/>
            <person name="Bertran E."/>
            <person name="Johnston D.T."/>
        </authorList>
    </citation>
    <scope>NUCLEOTIDE SEQUENCE [LARGE SCALE GENOMIC DNA]</scope>
    <source>
        <strain evidence="2 3">DSM 3696</strain>
    </source>
</reference>
<evidence type="ECO:0000256" key="1">
    <source>
        <dbReference type="SAM" id="SignalP"/>
    </source>
</evidence>
<keyword evidence="1" id="KW-0732">Signal</keyword>
<accession>A0A7K3NGB0</accession>
<sequence>MRTTLLFLILVVATLVPAGAHAQVACLASDVSGEVALGRGPSARVKLTKYRKIVEGDLILLMPGSRVRLTYLPMDMAEDWIGPATLRASSKGAVDEAAGTSPVVTSLGARRLGIEDSTILRDQRELVSGQFRVRSASRDEPLDARGLRALDDLRALCQHLRAVSPSGDGTAVIVYLAGLERLGQKAEMARILREVSTAAP</sequence>
<dbReference type="Proteomes" id="UP000469724">
    <property type="component" value="Unassembled WGS sequence"/>
</dbReference>
<feature type="signal peptide" evidence="1">
    <location>
        <begin position="1"/>
        <end position="22"/>
    </location>
</feature>
<proteinExistence type="predicted"/>
<evidence type="ECO:0000313" key="3">
    <source>
        <dbReference type="Proteomes" id="UP000469724"/>
    </source>
</evidence>